<keyword evidence="5" id="KW-1185">Reference proteome</keyword>
<organism evidence="4 5">
    <name type="scientific">Luoshenia tenuis</name>
    <dbReference type="NCBI Taxonomy" id="2763654"/>
    <lineage>
        <taxon>Bacteria</taxon>
        <taxon>Bacillati</taxon>
        <taxon>Bacillota</taxon>
        <taxon>Clostridia</taxon>
        <taxon>Christensenellales</taxon>
        <taxon>Christensenellaceae</taxon>
        <taxon>Luoshenia</taxon>
    </lineage>
</organism>
<evidence type="ECO:0000313" key="4">
    <source>
        <dbReference type="EMBL" id="MBC8529817.1"/>
    </source>
</evidence>
<dbReference type="EMBL" id="JACRSO010000004">
    <property type="protein sequence ID" value="MBC8529817.1"/>
    <property type="molecule type" value="Genomic_DNA"/>
</dbReference>
<dbReference type="InterPro" id="IPR009061">
    <property type="entry name" value="DNA-bd_dom_put_sf"/>
</dbReference>
<protein>
    <submittedName>
        <fullName evidence="4">MerR family transcriptional regulator</fullName>
    </submittedName>
</protein>
<evidence type="ECO:0000256" key="2">
    <source>
        <dbReference type="SAM" id="Coils"/>
    </source>
</evidence>
<dbReference type="PRINTS" id="PR00040">
    <property type="entry name" value="HTHMERR"/>
</dbReference>
<dbReference type="Gene3D" id="1.10.1660.10">
    <property type="match status" value="1"/>
</dbReference>
<dbReference type="AlphaFoldDB" id="A0A926HJE8"/>
<reference evidence="4" key="1">
    <citation type="submission" date="2020-08" db="EMBL/GenBank/DDBJ databases">
        <title>Genome public.</title>
        <authorList>
            <person name="Liu C."/>
            <person name="Sun Q."/>
        </authorList>
    </citation>
    <scope>NUCLEOTIDE SEQUENCE</scope>
    <source>
        <strain evidence="4">NSJ-44</strain>
    </source>
</reference>
<evidence type="ECO:0000259" key="3">
    <source>
        <dbReference type="PROSITE" id="PS50937"/>
    </source>
</evidence>
<dbReference type="InterPro" id="IPR000551">
    <property type="entry name" value="MerR-type_HTH_dom"/>
</dbReference>
<name>A0A926HJE8_9FIRM</name>
<comment type="caution">
    <text evidence="4">The sequence shown here is derived from an EMBL/GenBank/DDBJ whole genome shotgun (WGS) entry which is preliminary data.</text>
</comment>
<dbReference type="Proteomes" id="UP000654279">
    <property type="component" value="Unassembled WGS sequence"/>
</dbReference>
<keyword evidence="1" id="KW-0238">DNA-binding</keyword>
<gene>
    <name evidence="4" type="ORF">H8699_10300</name>
</gene>
<evidence type="ECO:0000313" key="5">
    <source>
        <dbReference type="Proteomes" id="UP000654279"/>
    </source>
</evidence>
<sequence>MYTIKQAAALVGMSEHTLRFYTDKGLVPAVTRDAHNNRVFSDEALNFLTVIKCLKGCGMSIEAIKKYVDLCLQGEDTVQERYKIILAQKKVAQAQLQEAQKRIEYLQHKADNYAAILAHHTPDTMNPASWPGRSVG</sequence>
<dbReference type="GO" id="GO:0003700">
    <property type="term" value="F:DNA-binding transcription factor activity"/>
    <property type="evidence" value="ECO:0007669"/>
    <property type="project" value="InterPro"/>
</dbReference>
<dbReference type="RefSeq" id="WP_249285627.1">
    <property type="nucleotide sequence ID" value="NZ_JACRSO010000004.1"/>
</dbReference>
<accession>A0A926HJE8</accession>
<dbReference type="CDD" id="cd01109">
    <property type="entry name" value="HTH_YyaN"/>
    <property type="match status" value="1"/>
</dbReference>
<dbReference type="InterPro" id="IPR047057">
    <property type="entry name" value="MerR_fam"/>
</dbReference>
<dbReference type="SMART" id="SM00422">
    <property type="entry name" value="HTH_MERR"/>
    <property type="match status" value="1"/>
</dbReference>
<dbReference type="PANTHER" id="PTHR30204">
    <property type="entry name" value="REDOX-CYCLING DRUG-SENSING TRANSCRIPTIONAL ACTIVATOR SOXR"/>
    <property type="match status" value="1"/>
</dbReference>
<dbReference type="SUPFAM" id="SSF46955">
    <property type="entry name" value="Putative DNA-binding domain"/>
    <property type="match status" value="1"/>
</dbReference>
<feature type="domain" description="HTH merR-type" evidence="3">
    <location>
        <begin position="1"/>
        <end position="70"/>
    </location>
</feature>
<feature type="coiled-coil region" evidence="2">
    <location>
        <begin position="82"/>
        <end position="116"/>
    </location>
</feature>
<proteinExistence type="predicted"/>
<dbReference type="GO" id="GO:0003677">
    <property type="term" value="F:DNA binding"/>
    <property type="evidence" value="ECO:0007669"/>
    <property type="project" value="UniProtKB-KW"/>
</dbReference>
<evidence type="ECO:0000256" key="1">
    <source>
        <dbReference type="ARBA" id="ARBA00023125"/>
    </source>
</evidence>
<keyword evidence="2" id="KW-0175">Coiled coil</keyword>
<dbReference type="PANTHER" id="PTHR30204:SF83">
    <property type="entry name" value="TRANSCRIPTIONAL REGULATOR, MERR FAMILY"/>
    <property type="match status" value="1"/>
</dbReference>
<dbReference type="PROSITE" id="PS50937">
    <property type="entry name" value="HTH_MERR_2"/>
    <property type="match status" value="1"/>
</dbReference>
<dbReference type="Pfam" id="PF13411">
    <property type="entry name" value="MerR_1"/>
    <property type="match status" value="1"/>
</dbReference>